<dbReference type="Pfam" id="PF05129">
    <property type="entry name" value="Zn_ribbon_Elf1"/>
    <property type="match status" value="1"/>
</dbReference>
<dbReference type="InterPro" id="IPR038567">
    <property type="entry name" value="T_Elf1_sf"/>
</dbReference>
<keyword evidence="13" id="KW-1185">Reference proteome</keyword>
<evidence type="ECO:0000256" key="10">
    <source>
        <dbReference type="RuleBase" id="RU364033"/>
    </source>
</evidence>
<evidence type="ECO:0000256" key="7">
    <source>
        <dbReference type="ARBA" id="ARBA00023015"/>
    </source>
</evidence>
<evidence type="ECO:0000256" key="11">
    <source>
        <dbReference type="SAM" id="MobiDB-lite"/>
    </source>
</evidence>
<evidence type="ECO:0000256" key="4">
    <source>
        <dbReference type="ARBA" id="ARBA00022723"/>
    </source>
</evidence>
<comment type="caution">
    <text evidence="12">The sequence shown here is derived from an EMBL/GenBank/DDBJ whole genome shotgun (WGS) entry which is preliminary data.</text>
</comment>
<dbReference type="GO" id="GO:0008270">
    <property type="term" value="F:zinc ion binding"/>
    <property type="evidence" value="ECO:0007669"/>
    <property type="project" value="UniProtKB-KW"/>
</dbReference>
<evidence type="ECO:0000256" key="3">
    <source>
        <dbReference type="ARBA" id="ARBA00009730"/>
    </source>
</evidence>
<reference evidence="12" key="1">
    <citation type="journal article" date="2020" name="Stud. Mycol.">
        <title>101 Dothideomycetes genomes: a test case for predicting lifestyles and emergence of pathogens.</title>
        <authorList>
            <person name="Haridas S."/>
            <person name="Albert R."/>
            <person name="Binder M."/>
            <person name="Bloem J."/>
            <person name="Labutti K."/>
            <person name="Salamov A."/>
            <person name="Andreopoulos B."/>
            <person name="Baker S."/>
            <person name="Barry K."/>
            <person name="Bills G."/>
            <person name="Bluhm B."/>
            <person name="Cannon C."/>
            <person name="Castanera R."/>
            <person name="Culley D."/>
            <person name="Daum C."/>
            <person name="Ezra D."/>
            <person name="Gonzalez J."/>
            <person name="Henrissat B."/>
            <person name="Kuo A."/>
            <person name="Liang C."/>
            <person name="Lipzen A."/>
            <person name="Lutzoni F."/>
            <person name="Magnuson J."/>
            <person name="Mondo S."/>
            <person name="Nolan M."/>
            <person name="Ohm R."/>
            <person name="Pangilinan J."/>
            <person name="Park H.-J."/>
            <person name="Ramirez L."/>
            <person name="Alfaro M."/>
            <person name="Sun H."/>
            <person name="Tritt A."/>
            <person name="Yoshinaga Y."/>
            <person name="Zwiers L.-H."/>
            <person name="Turgeon B."/>
            <person name="Goodwin S."/>
            <person name="Spatafora J."/>
            <person name="Crous P."/>
            <person name="Grigoriev I."/>
        </authorList>
    </citation>
    <scope>NUCLEOTIDE SEQUENCE</scope>
    <source>
        <strain evidence="12">CBS 116435</strain>
    </source>
</reference>
<feature type="compositionally biased region" description="Basic and acidic residues" evidence="11">
    <location>
        <begin position="90"/>
        <end position="103"/>
    </location>
</feature>
<keyword evidence="4 10" id="KW-0479">Metal-binding</keyword>
<evidence type="ECO:0000256" key="8">
    <source>
        <dbReference type="ARBA" id="ARBA00023163"/>
    </source>
</evidence>
<feature type="non-terminal residue" evidence="12">
    <location>
        <position position="1"/>
    </location>
</feature>
<sequence>QKELLDTSFRCVFCNHETSVSVKIDKKSGIGTLGCKSCGQTYQTTTNYLSHPVDVYADWIDACDAVAQDTATTTVTHSRPALQKARPAASHREGLAPGEKRTDEDDGFIDDEGVDEDDLAAYGDD</sequence>
<dbReference type="PANTHER" id="PTHR20934:SF0">
    <property type="entry name" value="TRANSCRIPTION ELONGATION FACTOR 1 HOMOLOG"/>
    <property type="match status" value="1"/>
</dbReference>
<dbReference type="Gene3D" id="2.20.25.190">
    <property type="match status" value="1"/>
</dbReference>
<evidence type="ECO:0000313" key="13">
    <source>
        <dbReference type="Proteomes" id="UP000799441"/>
    </source>
</evidence>
<dbReference type="GO" id="GO:0000993">
    <property type="term" value="F:RNA polymerase II complex binding"/>
    <property type="evidence" value="ECO:0007669"/>
    <property type="project" value="TreeGrafter"/>
</dbReference>
<dbReference type="InterPro" id="IPR007808">
    <property type="entry name" value="Elf1"/>
</dbReference>
<name>A0A9P4UPY4_9PEZI</name>
<proteinExistence type="inferred from homology"/>
<protein>
    <recommendedName>
        <fullName evidence="10">Transcription elongation factor 1 homolog</fullName>
    </recommendedName>
</protein>
<dbReference type="AlphaFoldDB" id="A0A9P4UPY4"/>
<dbReference type="PANTHER" id="PTHR20934">
    <property type="entry name" value="TRANSCRIPTION ELONGATION FACTOR 1 HOMOLOG"/>
    <property type="match status" value="1"/>
</dbReference>
<evidence type="ECO:0000256" key="1">
    <source>
        <dbReference type="ARBA" id="ARBA00003357"/>
    </source>
</evidence>
<gene>
    <name evidence="12" type="ORF">K431DRAFT_192070</name>
</gene>
<feature type="compositionally biased region" description="Acidic residues" evidence="11">
    <location>
        <begin position="104"/>
        <end position="125"/>
    </location>
</feature>
<dbReference type="GO" id="GO:0008023">
    <property type="term" value="C:transcription elongation factor complex"/>
    <property type="evidence" value="ECO:0007669"/>
    <property type="project" value="TreeGrafter"/>
</dbReference>
<comment type="subcellular location">
    <subcellularLocation>
        <location evidence="2 10">Nucleus</location>
    </subcellularLocation>
</comment>
<dbReference type="FunFam" id="2.20.25.190:FF:000001">
    <property type="entry name" value="Transcription elongation factor 1 homolog"/>
    <property type="match status" value="1"/>
</dbReference>
<dbReference type="SUPFAM" id="SSF57783">
    <property type="entry name" value="Zinc beta-ribbon"/>
    <property type="match status" value="1"/>
</dbReference>
<accession>A0A9P4UPY4</accession>
<comment type="function">
    <text evidence="1 10">Transcription elongation factor implicated in the maintenance of proper chromatin structure in actively transcribed regions.</text>
</comment>
<keyword evidence="7 10" id="KW-0805">Transcription regulation</keyword>
<evidence type="ECO:0000256" key="6">
    <source>
        <dbReference type="ARBA" id="ARBA00022833"/>
    </source>
</evidence>
<dbReference type="Proteomes" id="UP000799441">
    <property type="component" value="Unassembled WGS sequence"/>
</dbReference>
<evidence type="ECO:0000256" key="9">
    <source>
        <dbReference type="ARBA" id="ARBA00023242"/>
    </source>
</evidence>
<keyword evidence="9 10" id="KW-0539">Nucleus</keyword>
<feature type="region of interest" description="Disordered" evidence="11">
    <location>
        <begin position="74"/>
        <end position="125"/>
    </location>
</feature>
<keyword evidence="8 10" id="KW-0804">Transcription</keyword>
<evidence type="ECO:0000313" key="12">
    <source>
        <dbReference type="EMBL" id="KAF2721303.1"/>
    </source>
</evidence>
<comment type="similarity">
    <text evidence="3 10">Belongs to the ELOF1 family.</text>
</comment>
<keyword evidence="5 10" id="KW-0863">Zinc-finger</keyword>
<dbReference type="OrthoDB" id="445983at2759"/>
<feature type="non-terminal residue" evidence="12">
    <location>
        <position position="125"/>
    </location>
</feature>
<dbReference type="EMBL" id="MU003791">
    <property type="protein sequence ID" value="KAF2721303.1"/>
    <property type="molecule type" value="Genomic_DNA"/>
</dbReference>
<evidence type="ECO:0000256" key="5">
    <source>
        <dbReference type="ARBA" id="ARBA00022771"/>
    </source>
</evidence>
<dbReference type="GO" id="GO:0006368">
    <property type="term" value="P:transcription elongation by RNA polymerase II"/>
    <property type="evidence" value="ECO:0007669"/>
    <property type="project" value="TreeGrafter"/>
</dbReference>
<keyword evidence="6 10" id="KW-0862">Zinc</keyword>
<organism evidence="12 13">
    <name type="scientific">Polychaeton citri CBS 116435</name>
    <dbReference type="NCBI Taxonomy" id="1314669"/>
    <lineage>
        <taxon>Eukaryota</taxon>
        <taxon>Fungi</taxon>
        <taxon>Dikarya</taxon>
        <taxon>Ascomycota</taxon>
        <taxon>Pezizomycotina</taxon>
        <taxon>Dothideomycetes</taxon>
        <taxon>Dothideomycetidae</taxon>
        <taxon>Capnodiales</taxon>
        <taxon>Capnodiaceae</taxon>
        <taxon>Polychaeton</taxon>
    </lineage>
</organism>
<evidence type="ECO:0000256" key="2">
    <source>
        <dbReference type="ARBA" id="ARBA00004123"/>
    </source>
</evidence>